<dbReference type="InterPro" id="IPR019236">
    <property type="entry name" value="APP1_cat"/>
</dbReference>
<feature type="domain" description="Phosphatidate phosphatase APP1 catalytic" evidence="2">
    <location>
        <begin position="240"/>
        <end position="393"/>
    </location>
</feature>
<dbReference type="AlphaFoldDB" id="A0A0F4Z7T0"/>
<sequence>MPPPNRQYPNPYDPKAPNNPAPRLPTHRFDWPQPTEASRPTPLPRVQRSFWRAAGSAVVRVPSEIFSFLGRRNPFMTVADRADCVWVMDALGYPVERADGMEAGQSPADQDQHTTYQAEIAMAVLEHTPRPQGNDVAAAIAVILIMAESADEARRVLERARPFLSDMRGGRVIDLALEGDVVAPDNMRRVGPTGFNGIARTVVDMGKGKEGGVKRLEGSVLRGVEGMLVSDVYLADGEGWLVVSDIDDTIKLRGSLNPKSYLHDSLMTLGTCVPGMAALYSHMRACLPPSTTWCYLSAAPHLLYPSLRIFCHASFPAGPLYLRPFNWRSITGLMLSMASNTQSYKTEHLRKMKWWLPRAKVVLVGDSQQMDPEAYGEVARENPEWVRAVMIRRVEGAGEDKNGDERFAEAFKGVSKEKWVVFSEPAQAQAFFDGLGV</sequence>
<dbReference type="Pfam" id="PF09949">
    <property type="entry name" value="APP1_cat"/>
    <property type="match status" value="1"/>
</dbReference>
<dbReference type="PANTHER" id="PTHR28208">
    <property type="entry name" value="PHOSPHATIDATE PHOSPHATASE APP1"/>
    <property type="match status" value="1"/>
</dbReference>
<evidence type="ECO:0000256" key="1">
    <source>
        <dbReference type="SAM" id="MobiDB-lite"/>
    </source>
</evidence>
<organism evidence="3 4">
    <name type="scientific">Thielaviopsis punctulata</name>
    <dbReference type="NCBI Taxonomy" id="72032"/>
    <lineage>
        <taxon>Eukaryota</taxon>
        <taxon>Fungi</taxon>
        <taxon>Dikarya</taxon>
        <taxon>Ascomycota</taxon>
        <taxon>Pezizomycotina</taxon>
        <taxon>Sordariomycetes</taxon>
        <taxon>Hypocreomycetidae</taxon>
        <taxon>Microascales</taxon>
        <taxon>Ceratocystidaceae</taxon>
        <taxon>Thielaviopsis</taxon>
    </lineage>
</organism>
<evidence type="ECO:0000313" key="4">
    <source>
        <dbReference type="Proteomes" id="UP000033483"/>
    </source>
</evidence>
<proteinExistence type="predicted"/>
<comment type="caution">
    <text evidence="3">The sequence shown here is derived from an EMBL/GenBank/DDBJ whole genome shotgun (WGS) entry which is preliminary data.</text>
</comment>
<protein>
    <recommendedName>
        <fullName evidence="2">Phosphatidate phosphatase APP1 catalytic domain-containing protein</fullName>
    </recommendedName>
</protein>
<feature type="non-terminal residue" evidence="3">
    <location>
        <position position="437"/>
    </location>
</feature>
<dbReference type="OrthoDB" id="414243at2759"/>
<gene>
    <name evidence="3" type="ORF">TD95_001420</name>
</gene>
<keyword evidence="4" id="KW-1185">Reference proteome</keyword>
<feature type="compositionally biased region" description="Pro residues" evidence="1">
    <location>
        <begin position="1"/>
        <end position="23"/>
    </location>
</feature>
<reference evidence="3 4" key="1">
    <citation type="submission" date="2015-03" db="EMBL/GenBank/DDBJ databases">
        <authorList>
            <person name="Radwan O."/>
            <person name="Al-Naeli F.A."/>
            <person name="Rendon G.A."/>
            <person name="Fields C."/>
        </authorList>
    </citation>
    <scope>NUCLEOTIDE SEQUENCE [LARGE SCALE GENOMIC DNA]</scope>
    <source>
        <strain evidence="3">CR-DP1</strain>
    </source>
</reference>
<dbReference type="PANTHER" id="PTHR28208:SF1">
    <property type="entry name" value="FILAMENT ORGANIZATION PROTEIN APP1-LIKE, PUTATIVE (AFU_ORTHOLOGUE AFUA_1G06650)-RELATED"/>
    <property type="match status" value="1"/>
</dbReference>
<dbReference type="GO" id="GO:0008195">
    <property type="term" value="F:phosphatidate phosphatase activity"/>
    <property type="evidence" value="ECO:0007669"/>
    <property type="project" value="InterPro"/>
</dbReference>
<name>A0A0F4Z7T0_9PEZI</name>
<dbReference type="InterPro" id="IPR052935">
    <property type="entry name" value="Mg2+_PAP"/>
</dbReference>
<dbReference type="Proteomes" id="UP000033483">
    <property type="component" value="Unassembled WGS sequence"/>
</dbReference>
<feature type="region of interest" description="Disordered" evidence="1">
    <location>
        <begin position="1"/>
        <end position="43"/>
    </location>
</feature>
<dbReference type="EMBL" id="LAEV01002193">
    <property type="protein sequence ID" value="KKA26395.1"/>
    <property type="molecule type" value="Genomic_DNA"/>
</dbReference>
<dbReference type="GO" id="GO:0030479">
    <property type="term" value="C:actin cortical patch"/>
    <property type="evidence" value="ECO:0007669"/>
    <property type="project" value="TreeGrafter"/>
</dbReference>
<evidence type="ECO:0000259" key="2">
    <source>
        <dbReference type="Pfam" id="PF09949"/>
    </source>
</evidence>
<evidence type="ECO:0000313" key="3">
    <source>
        <dbReference type="EMBL" id="KKA26395.1"/>
    </source>
</evidence>
<accession>A0A0F4Z7T0</accession>